<reference evidence="4" key="2">
    <citation type="submission" date="2024-01" db="EMBL/GenBank/DDBJ databases">
        <authorList>
            <person name="He J."/>
            <person name="Wang M."/>
            <person name="Zheng J."/>
            <person name="Liu Z."/>
        </authorList>
    </citation>
    <scope>NUCLEOTIDE SEQUENCE</scope>
    <source>
        <strain evidence="4">ZL_2023a</strain>
        <tissue evidence="4">Muscle</tissue>
    </source>
</reference>
<proteinExistence type="predicted"/>
<dbReference type="Proteomes" id="UP001445076">
    <property type="component" value="Unassembled WGS sequence"/>
</dbReference>
<keyword evidence="2" id="KW-1133">Transmembrane helix</keyword>
<feature type="compositionally biased region" description="Basic and acidic residues" evidence="1">
    <location>
        <begin position="85"/>
        <end position="101"/>
    </location>
</feature>
<dbReference type="AlphaFoldDB" id="A0AAW0YFF5"/>
<keyword evidence="3" id="KW-0732">Signal</keyword>
<accession>A0AAW0YFF5</accession>
<dbReference type="InterPro" id="IPR037645">
    <property type="entry name" value="KCT2"/>
</dbReference>
<dbReference type="EMBL" id="JARKIK010000007">
    <property type="protein sequence ID" value="KAK8750660.1"/>
    <property type="molecule type" value="Genomic_DNA"/>
</dbReference>
<reference evidence="4 5" key="1">
    <citation type="journal article" date="2024" name="BMC Genomics">
        <title>Genome assembly of redclaw crayfish (Cherax quadricarinatus) provides insights into its immune adaptation and hypoxia tolerance.</title>
        <authorList>
            <person name="Liu Z."/>
            <person name="Zheng J."/>
            <person name="Li H."/>
            <person name="Fang K."/>
            <person name="Wang S."/>
            <person name="He J."/>
            <person name="Zhou D."/>
            <person name="Weng S."/>
            <person name="Chi M."/>
            <person name="Gu Z."/>
            <person name="He J."/>
            <person name="Li F."/>
            <person name="Wang M."/>
        </authorList>
    </citation>
    <scope>NUCLEOTIDE SEQUENCE [LARGE SCALE GENOMIC DNA]</scope>
    <source>
        <strain evidence="4">ZL_2023a</strain>
    </source>
</reference>
<organism evidence="4 5">
    <name type="scientific">Cherax quadricarinatus</name>
    <name type="common">Australian red claw crayfish</name>
    <dbReference type="NCBI Taxonomy" id="27406"/>
    <lineage>
        <taxon>Eukaryota</taxon>
        <taxon>Metazoa</taxon>
        <taxon>Ecdysozoa</taxon>
        <taxon>Arthropoda</taxon>
        <taxon>Crustacea</taxon>
        <taxon>Multicrustacea</taxon>
        <taxon>Malacostraca</taxon>
        <taxon>Eumalacostraca</taxon>
        <taxon>Eucarida</taxon>
        <taxon>Decapoda</taxon>
        <taxon>Pleocyemata</taxon>
        <taxon>Astacidea</taxon>
        <taxon>Parastacoidea</taxon>
        <taxon>Parastacidae</taxon>
        <taxon>Cherax</taxon>
    </lineage>
</organism>
<gene>
    <name evidence="4" type="ORF">OTU49_014943</name>
</gene>
<feature type="transmembrane region" description="Helical" evidence="2">
    <location>
        <begin position="309"/>
        <end position="327"/>
    </location>
</feature>
<feature type="signal peptide" evidence="3">
    <location>
        <begin position="1"/>
        <end position="24"/>
    </location>
</feature>
<feature type="compositionally biased region" description="Basic and acidic residues" evidence="1">
    <location>
        <begin position="192"/>
        <end position="202"/>
    </location>
</feature>
<feature type="compositionally biased region" description="Basic and acidic residues" evidence="1">
    <location>
        <begin position="61"/>
        <end position="78"/>
    </location>
</feature>
<name>A0AAW0YFF5_CHEQU</name>
<keyword evidence="2" id="KW-0472">Membrane</keyword>
<dbReference type="PANTHER" id="PTHR16502:SF0">
    <property type="entry name" value="KERATINOCYTE-ASSOCIATED TRANSMEMBRANE PROTEIN 2"/>
    <property type="match status" value="1"/>
</dbReference>
<evidence type="ECO:0000313" key="4">
    <source>
        <dbReference type="EMBL" id="KAK8750663.1"/>
    </source>
</evidence>
<keyword evidence="2" id="KW-0812">Transmembrane</keyword>
<comment type="caution">
    <text evidence="4">The sequence shown here is derived from an EMBL/GenBank/DDBJ whole genome shotgun (WGS) entry which is preliminary data.</text>
</comment>
<keyword evidence="5" id="KW-1185">Reference proteome</keyword>
<protein>
    <submittedName>
        <fullName evidence="4">Uncharacterized protein</fullName>
    </submittedName>
</protein>
<feature type="compositionally biased region" description="Low complexity" evidence="1">
    <location>
        <begin position="205"/>
        <end position="231"/>
    </location>
</feature>
<evidence type="ECO:0000313" key="5">
    <source>
        <dbReference type="Proteomes" id="UP001445076"/>
    </source>
</evidence>
<sequence>MQQETLILMLAGWILCIIIVPTLAAPPQRAPSRNNQKNDSESLKFEKPNSTADYQEQPSDSLHEKLTERDEEFSKLTEDVDSDSIQEKAPKIDLDKEKSQMEGDDSNQNDNIQKEVDQEKVDKGDNANEAGSVIESPLDSSEKEGPLDAGQTNSSSNVLKSAVTDLNNTKSIQNNSNPSPSALLPTIQTEVPDEKKTSKGVEKVTITITASTTKTSTTPTNTTTTTMPKTTGAFNAKIPPPPPPPNYPPDEDEDTADTNSELSMQENDRSYDDDEGINEDFEDKPTGNENVPQKVDSEGKFSDDEDSHFFAYFLTIMITAIIFYLVFHNKQRIIALIIEGRAPSSSRNRRSSSRAKYHKLDNNLEEAITATKGSKYDRLY</sequence>
<feature type="compositionally biased region" description="Acidic residues" evidence="1">
    <location>
        <begin position="271"/>
        <end position="282"/>
    </location>
</feature>
<feature type="region of interest" description="Disordered" evidence="1">
    <location>
        <begin position="26"/>
        <end position="301"/>
    </location>
</feature>
<feature type="compositionally biased region" description="Polar residues" evidence="1">
    <location>
        <begin position="150"/>
        <end position="180"/>
    </location>
</feature>
<dbReference type="EMBL" id="JARKIK010000007">
    <property type="protein sequence ID" value="KAK8750663.1"/>
    <property type="molecule type" value="Genomic_DNA"/>
</dbReference>
<feature type="compositionally biased region" description="Basic and acidic residues" evidence="1">
    <location>
        <begin position="112"/>
        <end position="126"/>
    </location>
</feature>
<evidence type="ECO:0000256" key="1">
    <source>
        <dbReference type="SAM" id="MobiDB-lite"/>
    </source>
</evidence>
<dbReference type="EMBL" id="JARKIK010000007">
    <property type="protein sequence ID" value="KAK8750662.1"/>
    <property type="molecule type" value="Genomic_DNA"/>
</dbReference>
<feature type="chain" id="PRO_5044717547" evidence="3">
    <location>
        <begin position="25"/>
        <end position="380"/>
    </location>
</feature>
<dbReference type="PANTHER" id="PTHR16502">
    <property type="entry name" value="KERATINOCYTE-ASSOCIATED TRANSMEMBRANE PROTEIN 2"/>
    <property type="match status" value="1"/>
</dbReference>
<feature type="compositionally biased region" description="Pro residues" evidence="1">
    <location>
        <begin position="238"/>
        <end position="248"/>
    </location>
</feature>
<feature type="compositionally biased region" description="Basic and acidic residues" evidence="1">
    <location>
        <begin position="36"/>
        <end position="47"/>
    </location>
</feature>
<dbReference type="Pfam" id="PF17818">
    <property type="entry name" value="KCT2"/>
    <property type="match status" value="1"/>
</dbReference>
<feature type="compositionally biased region" description="Polar residues" evidence="1">
    <location>
        <begin position="48"/>
        <end position="60"/>
    </location>
</feature>
<evidence type="ECO:0000256" key="3">
    <source>
        <dbReference type="SAM" id="SignalP"/>
    </source>
</evidence>
<evidence type="ECO:0000256" key="2">
    <source>
        <dbReference type="SAM" id="Phobius"/>
    </source>
</evidence>